<gene>
    <name evidence="10" type="ORF">BSTOLATCC_MIC57904</name>
</gene>
<dbReference type="Pfam" id="PF06337">
    <property type="entry name" value="DUSP"/>
    <property type="match status" value="1"/>
</dbReference>
<accession>A0AAU9KID9</accession>
<dbReference type="SMART" id="SM00695">
    <property type="entry name" value="DUSP"/>
    <property type="match status" value="1"/>
</dbReference>
<protein>
    <recommendedName>
        <fullName evidence="3">ubiquitinyl hydrolase 1</fullName>
        <ecNumber evidence="3">3.4.19.12</ecNumber>
    </recommendedName>
</protein>
<feature type="domain" description="DUSP" evidence="9">
    <location>
        <begin position="59"/>
        <end position="156"/>
    </location>
</feature>
<dbReference type="GO" id="GO:0016579">
    <property type="term" value="P:protein deubiquitination"/>
    <property type="evidence" value="ECO:0007669"/>
    <property type="project" value="InterPro"/>
</dbReference>
<dbReference type="InterPro" id="IPR035927">
    <property type="entry name" value="DUSP-like_sf"/>
</dbReference>
<evidence type="ECO:0000256" key="1">
    <source>
        <dbReference type="ARBA" id="ARBA00000707"/>
    </source>
</evidence>
<sequence length="535" mass="61587">MIIETTPKNSSIFCSQLLYIEEKPIKKHRDHDYLMRLLPEVILEESSIMVNPPADPTCTKLSREEEYTHLLELEKIKDSTELYLVESGWIKEWARYINGNKLPGKIKTKKLLDIEGKIKKGLKLKVDYRILNKAQWLFLKDRYGAEMPARYEELSIASHKRHNSQVLSTNNKFTEEISKTAHDNLNKSFDFTTDPYMDPKESTYTSPSKSKVDPEEEVQVVTLMDENIEASHSDTISSTGENSSLHIGHPHAFNAPTLRRGKVGLENPGFFCYMNAGMQCLMSIVPFRDYFYQIEFSTNKFVYAELVSELTKSIFRLNKGVVRPVRLWKYISQHFSPGKQHDLPEFIRFTINRLERELPENVLARDIFNGVTSSYLKCNSCGYTSITKEPFIDVQLELNSSIIKSIQSYTKDESVCIFCEGCNSRVNATKKLMFSKAPTALIIQLKRFRSLGGSQKLDFPCKFHKFLDLSPFCEEKADYKLVGAAVHYGSILSGHYVSYCKRGNFWYEFDDAICSKTSLKEVLAKNPYVIVYKKC</sequence>
<evidence type="ECO:0000256" key="6">
    <source>
        <dbReference type="ARBA" id="ARBA00022801"/>
    </source>
</evidence>
<evidence type="ECO:0000256" key="4">
    <source>
        <dbReference type="ARBA" id="ARBA00022670"/>
    </source>
</evidence>
<dbReference type="InterPro" id="IPR038765">
    <property type="entry name" value="Papain-like_cys_pep_sf"/>
</dbReference>
<evidence type="ECO:0000256" key="2">
    <source>
        <dbReference type="ARBA" id="ARBA00009085"/>
    </source>
</evidence>
<evidence type="ECO:0000313" key="11">
    <source>
        <dbReference type="Proteomes" id="UP001162131"/>
    </source>
</evidence>
<dbReference type="SUPFAM" id="SSF143791">
    <property type="entry name" value="DUSP-like"/>
    <property type="match status" value="1"/>
</dbReference>
<comment type="caution">
    <text evidence="10">The sequence shown here is derived from an EMBL/GenBank/DDBJ whole genome shotgun (WGS) entry which is preliminary data.</text>
</comment>
<reference evidence="10" key="1">
    <citation type="submission" date="2021-09" db="EMBL/GenBank/DDBJ databases">
        <authorList>
            <consortium name="AG Swart"/>
            <person name="Singh M."/>
            <person name="Singh A."/>
            <person name="Seah K."/>
            <person name="Emmerich C."/>
        </authorList>
    </citation>
    <scope>NUCLEOTIDE SEQUENCE</scope>
    <source>
        <strain evidence="10">ATCC30299</strain>
    </source>
</reference>
<evidence type="ECO:0000259" key="8">
    <source>
        <dbReference type="PROSITE" id="PS50235"/>
    </source>
</evidence>
<dbReference type="PROSITE" id="PS50235">
    <property type="entry name" value="USP_3"/>
    <property type="match status" value="1"/>
</dbReference>
<dbReference type="PANTHER" id="PTHR24006">
    <property type="entry name" value="UBIQUITIN CARBOXYL-TERMINAL HYDROLASE"/>
    <property type="match status" value="1"/>
</dbReference>
<dbReference type="InterPro" id="IPR006615">
    <property type="entry name" value="Pept_C19_DUSP"/>
</dbReference>
<dbReference type="PROSITE" id="PS51283">
    <property type="entry name" value="DUSP"/>
    <property type="match status" value="1"/>
</dbReference>
<dbReference type="SUPFAM" id="SSF54001">
    <property type="entry name" value="Cysteine proteinases"/>
    <property type="match status" value="1"/>
</dbReference>
<evidence type="ECO:0000313" key="10">
    <source>
        <dbReference type="EMBL" id="CAG9333084.1"/>
    </source>
</evidence>
<comment type="similarity">
    <text evidence="2">Belongs to the peptidase C19 family.</text>
</comment>
<dbReference type="Pfam" id="PF00443">
    <property type="entry name" value="UCH"/>
    <property type="match status" value="1"/>
</dbReference>
<dbReference type="Gene3D" id="3.90.70.10">
    <property type="entry name" value="Cysteine proteinases"/>
    <property type="match status" value="1"/>
</dbReference>
<dbReference type="GO" id="GO:0006508">
    <property type="term" value="P:proteolysis"/>
    <property type="evidence" value="ECO:0007669"/>
    <property type="project" value="UniProtKB-KW"/>
</dbReference>
<dbReference type="InterPro" id="IPR001394">
    <property type="entry name" value="Peptidase_C19_UCH"/>
</dbReference>
<keyword evidence="6" id="KW-0378">Hydrolase</keyword>
<dbReference type="InterPro" id="IPR028889">
    <property type="entry name" value="USP"/>
</dbReference>
<dbReference type="GO" id="GO:0005829">
    <property type="term" value="C:cytosol"/>
    <property type="evidence" value="ECO:0007669"/>
    <property type="project" value="TreeGrafter"/>
</dbReference>
<keyword evidence="4" id="KW-0645">Protease</keyword>
<keyword evidence="5" id="KW-0833">Ubl conjugation pathway</keyword>
<dbReference type="PANTHER" id="PTHR24006:SF758">
    <property type="entry name" value="UBIQUITIN CARBOXYL-TERMINAL HYDROLASE 36"/>
    <property type="match status" value="1"/>
</dbReference>
<evidence type="ECO:0000256" key="7">
    <source>
        <dbReference type="ARBA" id="ARBA00022807"/>
    </source>
</evidence>
<evidence type="ECO:0000256" key="3">
    <source>
        <dbReference type="ARBA" id="ARBA00012759"/>
    </source>
</evidence>
<dbReference type="Gene3D" id="3.30.2230.10">
    <property type="entry name" value="DUSP-like"/>
    <property type="match status" value="1"/>
</dbReference>
<dbReference type="InterPro" id="IPR050164">
    <property type="entry name" value="Peptidase_C19"/>
</dbReference>
<feature type="domain" description="USP" evidence="8">
    <location>
        <begin position="263"/>
        <end position="535"/>
    </location>
</feature>
<name>A0AAU9KID9_9CILI</name>
<dbReference type="EC" id="3.4.19.12" evidence="3"/>
<dbReference type="EMBL" id="CAJZBQ010000056">
    <property type="protein sequence ID" value="CAG9333084.1"/>
    <property type="molecule type" value="Genomic_DNA"/>
</dbReference>
<dbReference type="GO" id="GO:0005634">
    <property type="term" value="C:nucleus"/>
    <property type="evidence" value="ECO:0007669"/>
    <property type="project" value="TreeGrafter"/>
</dbReference>
<keyword evidence="7" id="KW-0788">Thiol protease</keyword>
<organism evidence="10 11">
    <name type="scientific">Blepharisma stoltei</name>
    <dbReference type="NCBI Taxonomy" id="1481888"/>
    <lineage>
        <taxon>Eukaryota</taxon>
        <taxon>Sar</taxon>
        <taxon>Alveolata</taxon>
        <taxon>Ciliophora</taxon>
        <taxon>Postciliodesmatophora</taxon>
        <taxon>Heterotrichea</taxon>
        <taxon>Heterotrichida</taxon>
        <taxon>Blepharismidae</taxon>
        <taxon>Blepharisma</taxon>
    </lineage>
</organism>
<evidence type="ECO:0000259" key="9">
    <source>
        <dbReference type="PROSITE" id="PS51283"/>
    </source>
</evidence>
<dbReference type="AlphaFoldDB" id="A0AAU9KID9"/>
<dbReference type="GO" id="GO:0004843">
    <property type="term" value="F:cysteine-type deubiquitinase activity"/>
    <property type="evidence" value="ECO:0007669"/>
    <property type="project" value="UniProtKB-EC"/>
</dbReference>
<dbReference type="Proteomes" id="UP001162131">
    <property type="component" value="Unassembled WGS sequence"/>
</dbReference>
<evidence type="ECO:0000256" key="5">
    <source>
        <dbReference type="ARBA" id="ARBA00022786"/>
    </source>
</evidence>
<comment type="catalytic activity">
    <reaction evidence="1">
        <text>Thiol-dependent hydrolysis of ester, thioester, amide, peptide and isopeptide bonds formed by the C-terminal Gly of ubiquitin (a 76-residue protein attached to proteins as an intracellular targeting signal).</text>
        <dbReference type="EC" id="3.4.19.12"/>
    </reaction>
</comment>
<proteinExistence type="inferred from homology"/>
<keyword evidence="11" id="KW-1185">Reference proteome</keyword>